<feature type="domain" description="C2H2-type" evidence="11">
    <location>
        <begin position="169"/>
        <end position="196"/>
    </location>
</feature>
<keyword evidence="6" id="KW-0805">Transcription regulation</keyword>
<feature type="region of interest" description="Disordered" evidence="10">
    <location>
        <begin position="467"/>
        <end position="486"/>
    </location>
</feature>
<feature type="domain" description="C2H2-type" evidence="11">
    <location>
        <begin position="496"/>
        <end position="523"/>
    </location>
</feature>
<feature type="domain" description="C2H2-type" evidence="11">
    <location>
        <begin position="235"/>
        <end position="263"/>
    </location>
</feature>
<evidence type="ECO:0000256" key="6">
    <source>
        <dbReference type="ARBA" id="ARBA00023015"/>
    </source>
</evidence>
<evidence type="ECO:0000256" key="3">
    <source>
        <dbReference type="ARBA" id="ARBA00022737"/>
    </source>
</evidence>
<protein>
    <recommendedName>
        <fullName evidence="11">C2H2-type domain-containing protein</fullName>
    </recommendedName>
</protein>
<feature type="domain" description="C2H2-type" evidence="11">
    <location>
        <begin position="657"/>
        <end position="684"/>
    </location>
</feature>
<gene>
    <name evidence="12" type="primary">znf770</name>
</gene>
<dbReference type="RefSeq" id="XP_030213101.1">
    <property type="nucleotide sequence ID" value="XM_030357241.1"/>
</dbReference>
<evidence type="ECO:0000313" key="13">
    <source>
        <dbReference type="Proteomes" id="UP000694546"/>
    </source>
</evidence>
<sequence length="1001" mass="113523">MHRCPVCLKYFPSPSKLQRHSFIHTGLKPYCCTDCEKSFNQPVHLKRHLQKWHQHPSTETLKDNIFAKDIPFLPSNHIDQISLDGGTEKVLSSAQSVVSPQIKQKSDTLPTEVCISTSDSEGETESPQQVNDNLTHWNHIAIDGSSHSQAQYEVNFASDEDLFYVQQEKACKVCFRTFSSAHQLQIHLAVHNKHKHLDDGCKATKSHQCPTCLKGFCAPSKLQRHFLIHTGLKPFSCMQCGKTFRQETHLKSHLYAAHRTASPLKEPEVDLGRAIDNDRGALFCHELPASQSQSSLHSSRPQEVNRSVELELQCKISLSSPKDQDNSKQGKCGIIATPAPSVNDGGKNHQNIDSDMQSESVGCEQVQINNGRKVVKPFHCTFCNRSFRLELNLLRHWYTQHRKQNRFQSCDLVYGNTNSTALLSADPITLNSEEVTSREHCITDGCDPDVVVKDETWSEDIKDFFPTDNATAPDQHSQTLQAPSHSPGIMSGKMIHQCNLCSKTFPASSKLQRHMMSHTDQRPFRCQMCDKSFRQKTHLRVHSRTHLWSKYHRQRSFYISRPPSRTAGYSTKPAVDVLFPKTCVQIDAFDKKSMTHAFPKVNRIQTLALPNVENSSRDLMPSTSYMNSTVNATVTSKGLLKKAHTYKCARIRNGSQHRCLLCLKCFPSPSKLRRHEMVHTGLKPFQCLVCGKRFRQSPHLKVHERTHSEERVAMPVPQPDGNGQEPSSGDYNHEDYTTSSHVQFKKKIKGFMPKQGTYSEFIETPEEEMRKGQPLYDSGTDFLSNGLTPSFKITDTNWQPKSEVDRLEEDVDLEGVQKETCNDLVNTFPFELAPGIQKLVQNEGAIRPSSLQPEMGANTQPFSTEKLFQSSSFANSDDHVDAHIVGTEGLMAEKQPWEEAEITNNYWCAPVNTLECKKCAITFETQQDFQCHACDRNGQSETNQLARKYRCDVCLKGFASPSKLERHYIIHTGQRPFRCEICSKTFTQSSHLRTHQKSHQL</sequence>
<comment type="similarity">
    <text evidence="1">Belongs to the krueppel C2H2-type zinc-finger protein family.</text>
</comment>
<dbReference type="FunFam" id="3.30.160.60:FF:000100">
    <property type="entry name" value="Zinc finger 45-like"/>
    <property type="match status" value="1"/>
</dbReference>
<feature type="domain" description="C2H2-type" evidence="11">
    <location>
        <begin position="685"/>
        <end position="712"/>
    </location>
</feature>
<reference evidence="12" key="2">
    <citation type="submission" date="2025-09" db="UniProtKB">
        <authorList>
            <consortium name="Ensembl"/>
        </authorList>
    </citation>
    <scope>IDENTIFICATION</scope>
</reference>
<evidence type="ECO:0000256" key="2">
    <source>
        <dbReference type="ARBA" id="ARBA00022723"/>
    </source>
</evidence>
<dbReference type="GO" id="GO:0000977">
    <property type="term" value="F:RNA polymerase II transcription regulatory region sequence-specific DNA binding"/>
    <property type="evidence" value="ECO:0007669"/>
    <property type="project" value="TreeGrafter"/>
</dbReference>
<proteinExistence type="inferred from homology"/>
<evidence type="ECO:0000256" key="8">
    <source>
        <dbReference type="ARBA" id="ARBA00023163"/>
    </source>
</evidence>
<name>A0A8C5B8V4_GADMO</name>
<dbReference type="OMA" id="REICITK"/>
<accession>A0A8C5B8V4</accession>
<keyword evidence="3" id="KW-0677">Repeat</keyword>
<dbReference type="InterPro" id="IPR036236">
    <property type="entry name" value="Znf_C2H2_sf"/>
</dbReference>
<dbReference type="Ensembl" id="ENSGMOT00000050488.1">
    <property type="protein sequence ID" value="ENSGMOP00000043775.1"/>
    <property type="gene ID" value="ENSGMOG00000035190.1"/>
</dbReference>
<dbReference type="PANTHER" id="PTHR24381">
    <property type="entry name" value="ZINC FINGER PROTEIN"/>
    <property type="match status" value="1"/>
</dbReference>
<evidence type="ECO:0000313" key="12">
    <source>
        <dbReference type="Ensembl" id="ENSGMOP00000043775.1"/>
    </source>
</evidence>
<dbReference type="FunFam" id="3.30.160.60:FF:002737">
    <property type="entry name" value="AGAP008430-PA"/>
    <property type="match status" value="1"/>
</dbReference>
<dbReference type="KEGG" id="gmh:115544343"/>
<dbReference type="GO" id="GO:0008270">
    <property type="term" value="F:zinc ion binding"/>
    <property type="evidence" value="ECO:0007669"/>
    <property type="project" value="UniProtKB-KW"/>
</dbReference>
<keyword evidence="5" id="KW-0862">Zinc</keyword>
<evidence type="ECO:0000256" key="10">
    <source>
        <dbReference type="SAM" id="MobiDB-lite"/>
    </source>
</evidence>
<dbReference type="InterPro" id="IPR013087">
    <property type="entry name" value="Znf_C2H2_type"/>
</dbReference>
<dbReference type="AlphaFoldDB" id="A0A8C5B8V4"/>
<dbReference type="GO" id="GO:0000981">
    <property type="term" value="F:DNA-binding transcription factor activity, RNA polymerase II-specific"/>
    <property type="evidence" value="ECO:0007669"/>
    <property type="project" value="TreeGrafter"/>
</dbReference>
<reference evidence="12" key="1">
    <citation type="submission" date="2025-08" db="UniProtKB">
        <authorList>
            <consortium name="Ensembl"/>
        </authorList>
    </citation>
    <scope>IDENTIFICATION</scope>
</reference>
<keyword evidence="13" id="KW-1185">Reference proteome</keyword>
<keyword evidence="2" id="KW-0479">Metal-binding</keyword>
<dbReference type="GO" id="GO:0005634">
    <property type="term" value="C:nucleus"/>
    <property type="evidence" value="ECO:0007669"/>
    <property type="project" value="TreeGrafter"/>
</dbReference>
<evidence type="ECO:0000256" key="5">
    <source>
        <dbReference type="ARBA" id="ARBA00022833"/>
    </source>
</evidence>
<feature type="domain" description="C2H2-type" evidence="11">
    <location>
        <begin position="977"/>
        <end position="1001"/>
    </location>
</feature>
<dbReference type="Pfam" id="PF00096">
    <property type="entry name" value="zf-C2H2"/>
    <property type="match status" value="8"/>
</dbReference>
<feature type="domain" description="C2H2-type" evidence="11">
    <location>
        <begin position="949"/>
        <end position="976"/>
    </location>
</feature>
<keyword evidence="8" id="KW-0804">Transcription</keyword>
<evidence type="ECO:0000256" key="4">
    <source>
        <dbReference type="ARBA" id="ARBA00022771"/>
    </source>
</evidence>
<dbReference type="SUPFAM" id="SSF57667">
    <property type="entry name" value="beta-beta-alpha zinc fingers"/>
    <property type="match status" value="6"/>
</dbReference>
<dbReference type="PROSITE" id="PS00028">
    <property type="entry name" value="ZINC_FINGER_C2H2_1"/>
    <property type="match status" value="12"/>
</dbReference>
<feature type="domain" description="C2H2-type" evidence="11">
    <location>
        <begin position="207"/>
        <end position="234"/>
    </location>
</feature>
<evidence type="ECO:0000256" key="9">
    <source>
        <dbReference type="PROSITE-ProRule" id="PRU00042"/>
    </source>
</evidence>
<keyword evidence="7" id="KW-0238">DNA-binding</keyword>
<dbReference type="FunFam" id="3.30.160.60:FF:000624">
    <property type="entry name" value="zinc finger protein 697"/>
    <property type="match status" value="3"/>
</dbReference>
<feature type="domain" description="C2H2-type" evidence="11">
    <location>
        <begin position="524"/>
        <end position="551"/>
    </location>
</feature>
<dbReference type="SMART" id="SM00355">
    <property type="entry name" value="ZnF_C2H2"/>
    <property type="match status" value="12"/>
</dbReference>
<evidence type="ECO:0000256" key="1">
    <source>
        <dbReference type="ARBA" id="ARBA00006991"/>
    </source>
</evidence>
<feature type="domain" description="C2H2-type" evidence="11">
    <location>
        <begin position="30"/>
        <end position="60"/>
    </location>
</feature>
<dbReference type="PROSITE" id="PS50157">
    <property type="entry name" value="ZINC_FINGER_C2H2_2"/>
    <property type="match status" value="12"/>
</dbReference>
<feature type="domain" description="C2H2-type" evidence="11">
    <location>
        <begin position="378"/>
        <end position="406"/>
    </location>
</feature>
<feature type="domain" description="C2H2-type" evidence="11">
    <location>
        <begin position="2"/>
        <end position="29"/>
    </location>
</feature>
<dbReference type="GeneID" id="115544343"/>
<dbReference type="Proteomes" id="UP000694546">
    <property type="component" value="Chromosome 5"/>
</dbReference>
<dbReference type="GeneTree" id="ENSGT00940000155274"/>
<evidence type="ECO:0000259" key="11">
    <source>
        <dbReference type="PROSITE" id="PS50157"/>
    </source>
</evidence>
<keyword evidence="4 9" id="KW-0863">Zinc-finger</keyword>
<organism evidence="12 13">
    <name type="scientific">Gadus morhua</name>
    <name type="common">Atlantic cod</name>
    <dbReference type="NCBI Taxonomy" id="8049"/>
    <lineage>
        <taxon>Eukaryota</taxon>
        <taxon>Metazoa</taxon>
        <taxon>Chordata</taxon>
        <taxon>Craniata</taxon>
        <taxon>Vertebrata</taxon>
        <taxon>Euteleostomi</taxon>
        <taxon>Actinopterygii</taxon>
        <taxon>Neopterygii</taxon>
        <taxon>Teleostei</taxon>
        <taxon>Neoteleostei</taxon>
        <taxon>Acanthomorphata</taxon>
        <taxon>Zeiogadaria</taxon>
        <taxon>Gadariae</taxon>
        <taxon>Gadiformes</taxon>
        <taxon>Gadoidei</taxon>
        <taxon>Gadidae</taxon>
        <taxon>Gadus</taxon>
    </lineage>
</organism>
<dbReference type="OrthoDB" id="8113227at2759"/>
<evidence type="ECO:0000256" key="7">
    <source>
        <dbReference type="ARBA" id="ARBA00023125"/>
    </source>
</evidence>
<dbReference type="Gene3D" id="3.30.160.60">
    <property type="entry name" value="Classic Zinc Finger"/>
    <property type="match status" value="10"/>
</dbReference>
<dbReference type="PANTHER" id="PTHR24381:SF453">
    <property type="entry name" value="C2H2-TYPE DOMAIN-CONTAINING PROTEIN"/>
    <property type="match status" value="1"/>
</dbReference>
<feature type="compositionally biased region" description="Polar residues" evidence="10">
    <location>
        <begin position="468"/>
        <end position="484"/>
    </location>
</feature>
<feature type="region of interest" description="Disordered" evidence="10">
    <location>
        <begin position="701"/>
        <end position="731"/>
    </location>
</feature>
<feature type="compositionally biased region" description="Basic and acidic residues" evidence="10">
    <location>
        <begin position="701"/>
        <end position="712"/>
    </location>
</feature>